<protein>
    <submittedName>
        <fullName evidence="1">Uncharacterized protein</fullName>
    </submittedName>
</protein>
<gene>
    <name evidence="1" type="ORF">E2F49_08920</name>
</gene>
<sequence>MTSILDHRSSEAYVVFVLMEVFEELLGRRYGQATLENQVAFIDKKKASLFGDPKWYAGAYTAAVSSY</sequence>
<dbReference type="EMBL" id="SMTG01000003">
    <property type="protein sequence ID" value="TDK31559.1"/>
    <property type="molecule type" value="Genomic_DNA"/>
</dbReference>
<dbReference type="Proteomes" id="UP000295543">
    <property type="component" value="Unassembled WGS sequence"/>
</dbReference>
<name>A0A4R5UA27_9GAMM</name>
<proteinExistence type="predicted"/>
<evidence type="ECO:0000313" key="2">
    <source>
        <dbReference type="Proteomes" id="UP000295543"/>
    </source>
</evidence>
<organism evidence="1 2">
    <name type="scientific">Luteimonas terrae</name>
    <dbReference type="NCBI Taxonomy" id="1530191"/>
    <lineage>
        <taxon>Bacteria</taxon>
        <taxon>Pseudomonadati</taxon>
        <taxon>Pseudomonadota</taxon>
        <taxon>Gammaproteobacteria</taxon>
        <taxon>Lysobacterales</taxon>
        <taxon>Lysobacteraceae</taxon>
        <taxon>Luteimonas</taxon>
    </lineage>
</organism>
<dbReference type="AlphaFoldDB" id="A0A4R5UA27"/>
<keyword evidence="2" id="KW-1185">Reference proteome</keyword>
<dbReference type="RefSeq" id="WP_133393583.1">
    <property type="nucleotide sequence ID" value="NZ_SMTG01000003.1"/>
</dbReference>
<evidence type="ECO:0000313" key="1">
    <source>
        <dbReference type="EMBL" id="TDK31559.1"/>
    </source>
</evidence>
<comment type="caution">
    <text evidence="1">The sequence shown here is derived from an EMBL/GenBank/DDBJ whole genome shotgun (WGS) entry which is preliminary data.</text>
</comment>
<reference evidence="1 2" key="1">
    <citation type="submission" date="2019-03" db="EMBL/GenBank/DDBJ databases">
        <title>Luteimonas zhaokaii sp.nov., isolated from the rectal contents of Plateau pika in Yushu, Qinghai Province, China.</title>
        <authorList>
            <person name="Zhang G."/>
        </authorList>
    </citation>
    <scope>NUCLEOTIDE SEQUENCE [LARGE SCALE GENOMIC DNA]</scope>
    <source>
        <strain evidence="1 2">THG-MD21</strain>
    </source>
</reference>
<accession>A0A4R5UA27</accession>